<name>A0A1M5INZ4_9BRAD</name>
<keyword evidence="1" id="KW-0732">Signal</keyword>
<evidence type="ECO:0000256" key="2">
    <source>
        <dbReference type="ARBA" id="ARBA00022801"/>
    </source>
</evidence>
<dbReference type="InterPro" id="IPR010126">
    <property type="entry name" value="Esterase_phb"/>
</dbReference>
<keyword evidence="2" id="KW-0378">Hydrolase</keyword>
<dbReference type="Proteomes" id="UP000190675">
    <property type="component" value="Chromosome I"/>
</dbReference>
<proteinExistence type="predicted"/>
<dbReference type="Pfam" id="PF10503">
    <property type="entry name" value="Esterase_PHB"/>
    <property type="match status" value="1"/>
</dbReference>
<dbReference type="PANTHER" id="PTHR43037:SF1">
    <property type="entry name" value="BLL1128 PROTEIN"/>
    <property type="match status" value="1"/>
</dbReference>
<dbReference type="InterPro" id="IPR029058">
    <property type="entry name" value="AB_hydrolase_fold"/>
</dbReference>
<dbReference type="GO" id="GO:0016787">
    <property type="term" value="F:hydrolase activity"/>
    <property type="evidence" value="ECO:0007669"/>
    <property type="project" value="UniProtKB-KW"/>
</dbReference>
<protein>
    <submittedName>
        <fullName evidence="3">Esterase, PHB depolymerase family</fullName>
    </submittedName>
</protein>
<dbReference type="PANTHER" id="PTHR43037">
    <property type="entry name" value="UNNAMED PRODUCT-RELATED"/>
    <property type="match status" value="1"/>
</dbReference>
<dbReference type="EMBL" id="LT670818">
    <property type="protein sequence ID" value="SHG30007.1"/>
    <property type="molecule type" value="Genomic_DNA"/>
</dbReference>
<gene>
    <name evidence="3" type="ORF">SAMN05444169_1705</name>
</gene>
<dbReference type="GO" id="GO:0005576">
    <property type="term" value="C:extracellular region"/>
    <property type="evidence" value="ECO:0007669"/>
    <property type="project" value="InterPro"/>
</dbReference>
<accession>A0A1M5INZ4</accession>
<evidence type="ECO:0000313" key="4">
    <source>
        <dbReference type="Proteomes" id="UP000190675"/>
    </source>
</evidence>
<dbReference type="RefSeq" id="WP_079565579.1">
    <property type="nucleotide sequence ID" value="NZ_LT670818.1"/>
</dbReference>
<dbReference type="SUPFAM" id="SSF53474">
    <property type="entry name" value="alpha/beta-Hydrolases"/>
    <property type="match status" value="2"/>
</dbReference>
<dbReference type="OrthoDB" id="9767239at2"/>
<dbReference type="InterPro" id="IPR050955">
    <property type="entry name" value="Plant_Biomass_Hydrol_Est"/>
</dbReference>
<reference evidence="3 4" key="1">
    <citation type="submission" date="2016-11" db="EMBL/GenBank/DDBJ databases">
        <authorList>
            <person name="Jaros S."/>
            <person name="Januszkiewicz K."/>
            <person name="Wedrychowicz H."/>
        </authorList>
    </citation>
    <scope>NUCLEOTIDE SEQUENCE [LARGE SCALE GENOMIC DNA]</scope>
    <source>
        <strain evidence="3 4">GAS242</strain>
    </source>
</reference>
<evidence type="ECO:0000313" key="3">
    <source>
        <dbReference type="EMBL" id="SHG30007.1"/>
    </source>
</evidence>
<dbReference type="NCBIfam" id="TIGR01840">
    <property type="entry name" value="esterase_phb"/>
    <property type="match status" value="1"/>
</dbReference>
<sequence>MSLAKNVDYLRGLPKLSSFADFGRTLRPGQRSPVVETKDFGSNPGNLRMFSFAPDNLQPAPGLVVVLHGCGQTAAAYDLGAGWSTLAKHYGFALLMPEQQSFNNVNGCFNWFNPEDTARDRGEACSIRQMIARAVEDIGIDRTRIFVTGLSAGGAMTSVMLATYPEIFAGGAVIAGLPYGVANNMREALSGMFQSPPRPASELGDLVREASPHKGPWPKLSVWHGSADRTVNPANANEIVKQWLDVHQLPPTPMSEGTVNGYPRQVWWNADGETVIESYTITDMAHGTPLGIGDNDKRYGTQGAFLIEAGISSSYQIANFFGLTEWIRRSQVATKPSVKLPAKPPAKTSPAKPPAEAVVKPAAAVAAKKVAKKIPLVAPEPAPVPAPDLAQVLWPLATFNRPAKPPQQPKRRGIDVGGVITRALTAAGLMK</sequence>
<dbReference type="AlphaFoldDB" id="A0A1M5INZ4"/>
<evidence type="ECO:0000256" key="1">
    <source>
        <dbReference type="ARBA" id="ARBA00022729"/>
    </source>
</evidence>
<organism evidence="3 4">
    <name type="scientific">Bradyrhizobium erythrophlei</name>
    <dbReference type="NCBI Taxonomy" id="1437360"/>
    <lineage>
        <taxon>Bacteria</taxon>
        <taxon>Pseudomonadati</taxon>
        <taxon>Pseudomonadota</taxon>
        <taxon>Alphaproteobacteria</taxon>
        <taxon>Hyphomicrobiales</taxon>
        <taxon>Nitrobacteraceae</taxon>
        <taxon>Bradyrhizobium</taxon>
    </lineage>
</organism>
<dbReference type="Gene3D" id="3.40.50.1820">
    <property type="entry name" value="alpha/beta hydrolase"/>
    <property type="match status" value="1"/>
</dbReference>